<dbReference type="PANTHER" id="PTHR36305:SF1">
    <property type="entry name" value="PHOSPHATIDYLGLYCEROPHOSPHATASE A"/>
    <property type="match status" value="1"/>
</dbReference>
<feature type="domain" description="YutG/PgpA" evidence="2">
    <location>
        <begin position="28"/>
        <end position="164"/>
    </location>
</feature>
<organism evidence="3">
    <name type="scientific">sediment metagenome</name>
    <dbReference type="NCBI Taxonomy" id="749907"/>
    <lineage>
        <taxon>unclassified sequences</taxon>
        <taxon>metagenomes</taxon>
        <taxon>ecological metagenomes</taxon>
    </lineage>
</organism>
<evidence type="ECO:0000256" key="1">
    <source>
        <dbReference type="SAM" id="Phobius"/>
    </source>
</evidence>
<dbReference type="AlphaFoldDB" id="D9PKV9"/>
<accession>D9PKV9</accession>
<keyword evidence="1" id="KW-0812">Transmembrane</keyword>
<evidence type="ECO:0000259" key="2">
    <source>
        <dbReference type="Pfam" id="PF04608"/>
    </source>
</evidence>
<dbReference type="EMBL" id="ADZX01000649">
    <property type="protein sequence ID" value="EFK95808.1"/>
    <property type="molecule type" value="Genomic_DNA"/>
</dbReference>
<dbReference type="PIRSF" id="PIRSF006162">
    <property type="entry name" value="PgpA"/>
    <property type="match status" value="1"/>
</dbReference>
<feature type="transmembrane region" description="Helical" evidence="1">
    <location>
        <begin position="147"/>
        <end position="168"/>
    </location>
</feature>
<evidence type="ECO:0000313" key="3">
    <source>
        <dbReference type="EMBL" id="EFK95808.1"/>
    </source>
</evidence>
<dbReference type="GO" id="GO:0008962">
    <property type="term" value="F:phosphatidylglycerophosphatase activity"/>
    <property type="evidence" value="ECO:0007669"/>
    <property type="project" value="UniProtKB-EC"/>
</dbReference>
<dbReference type="SUPFAM" id="SSF101307">
    <property type="entry name" value="YutG-like"/>
    <property type="match status" value="1"/>
</dbReference>
<sequence>MKYLRAPTQNFFELFKKAGVLDKLALILSSFFGVGRIPIVPGTCATLAGILLAIAFAHLEPMAGTVALFLFILLSIWASDKTAKALKNHDPAEVVIDEVAGLLLTLYLLPATGFNLCLSFVLFRVFDILKPYPIRRLEKVRGGAGIVLDDLLAGIYANLCIRIVSLVFP</sequence>
<comment type="caution">
    <text evidence="3">The sequence shown here is derived from an EMBL/GenBank/DDBJ whole genome shotgun (WGS) entry which is preliminary data.</text>
</comment>
<reference evidence="3" key="2">
    <citation type="journal article" date="2011" name="Microb. Ecol.">
        <title>Taxonomic and Functional Metagenomic Profiling of the Microbial Community in the Anoxic Sediment of a Sub-saline Shallow Lake (Laguna de Carrizo, Central Spain).</title>
        <authorList>
            <person name="Ferrer M."/>
            <person name="Guazzaroni M.E."/>
            <person name="Richter M."/>
            <person name="Garcia-Salamanca A."/>
            <person name="Yarza P."/>
            <person name="Suarez-Suarez A."/>
            <person name="Solano J."/>
            <person name="Alcaide M."/>
            <person name="van Dillewijn P."/>
            <person name="Molina-Henares M.A."/>
            <person name="Lopez-Cortes N."/>
            <person name="Al-Ramahi Y."/>
            <person name="Guerrero C."/>
            <person name="Acosta A."/>
            <person name="de Eugenio L.I."/>
            <person name="Martinez V."/>
            <person name="Marques S."/>
            <person name="Rojo F."/>
            <person name="Santero E."/>
            <person name="Genilloud O."/>
            <person name="Perez-Perez J."/>
            <person name="Rossello-Mora R."/>
            <person name="Ramos J.L."/>
        </authorList>
    </citation>
    <scope>NUCLEOTIDE SEQUENCE</scope>
</reference>
<protein>
    <submittedName>
        <fullName evidence="3">Phosphatidylglycerophosphatase A</fullName>
        <ecNumber evidence="3">3.1.3.27</ecNumber>
    </submittedName>
</protein>
<keyword evidence="3" id="KW-0378">Hydrolase</keyword>
<name>D9PKV9_9ZZZZ</name>
<keyword evidence="1" id="KW-1133">Transmembrane helix</keyword>
<dbReference type="InterPro" id="IPR036681">
    <property type="entry name" value="PgpA-like_sf"/>
</dbReference>
<dbReference type="PANTHER" id="PTHR36305">
    <property type="entry name" value="PHOSPHATIDYLGLYCEROPHOSPHATASE A"/>
    <property type="match status" value="1"/>
</dbReference>
<dbReference type="Pfam" id="PF04608">
    <property type="entry name" value="PgpA"/>
    <property type="match status" value="1"/>
</dbReference>
<proteinExistence type="predicted"/>
<feature type="transmembrane region" description="Helical" evidence="1">
    <location>
        <begin position="24"/>
        <end position="55"/>
    </location>
</feature>
<dbReference type="GO" id="GO:0006629">
    <property type="term" value="P:lipid metabolic process"/>
    <property type="evidence" value="ECO:0007669"/>
    <property type="project" value="InterPro"/>
</dbReference>
<dbReference type="InterPro" id="IPR007686">
    <property type="entry name" value="YutG/PgpA"/>
</dbReference>
<keyword evidence="1" id="KW-0472">Membrane</keyword>
<reference evidence="3" key="1">
    <citation type="submission" date="2010-07" db="EMBL/GenBank/DDBJ databases">
        <authorList>
            <consortium name="CONSOLIDER consortium CSD2007-00005"/>
            <person name="Guazzaroni M.-E."/>
            <person name="Richter M."/>
            <person name="Garcia-Salamanca A."/>
            <person name="Yarza P."/>
            <person name="Ferrer M."/>
        </authorList>
    </citation>
    <scope>NUCLEOTIDE SEQUENCE</scope>
</reference>
<dbReference type="CDD" id="cd06971">
    <property type="entry name" value="PgpA"/>
    <property type="match status" value="1"/>
</dbReference>
<gene>
    <name evidence="3" type="ORF">LDC_2180</name>
</gene>
<dbReference type="EC" id="3.1.3.27" evidence="3"/>
<feature type="transmembrane region" description="Helical" evidence="1">
    <location>
        <begin position="62"/>
        <end position="79"/>
    </location>
</feature>
<feature type="transmembrane region" description="Helical" evidence="1">
    <location>
        <begin position="99"/>
        <end position="126"/>
    </location>
</feature>
<dbReference type="InterPro" id="IPR026037">
    <property type="entry name" value="PgpA"/>
</dbReference>